<evidence type="ECO:0000313" key="2">
    <source>
        <dbReference type="Proteomes" id="UP001165667"/>
    </source>
</evidence>
<comment type="caution">
    <text evidence="1">The sequence shown here is derived from an EMBL/GenBank/DDBJ whole genome shotgun (WGS) entry which is preliminary data.</text>
</comment>
<evidence type="ECO:0000313" key="1">
    <source>
        <dbReference type="EMBL" id="MCW6508657.1"/>
    </source>
</evidence>
<reference evidence="1" key="1">
    <citation type="submission" date="2022-05" db="EMBL/GenBank/DDBJ databases">
        <authorList>
            <person name="Pankratov T."/>
        </authorList>
    </citation>
    <scope>NUCLEOTIDE SEQUENCE</scope>
    <source>
        <strain evidence="1">BP6-180914</strain>
    </source>
</reference>
<name>A0AA42CMR6_9HYPH</name>
<sequence length="73" mass="7937">MTDASRIAEHMDVIASDGTKIGTVDHLDGPDKIKLAKTTSPDGQHHYIPLTWIDHVDAHVHLNKTSVAAKAGW</sequence>
<dbReference type="RefSeq" id="WP_282585100.1">
    <property type="nucleotide sequence ID" value="NZ_JAMOIM010000006.1"/>
</dbReference>
<gene>
    <name evidence="1" type="ORF">M8523_11575</name>
</gene>
<dbReference type="Proteomes" id="UP001165667">
    <property type="component" value="Unassembled WGS sequence"/>
</dbReference>
<dbReference type="AlphaFoldDB" id="A0AA42CMR6"/>
<accession>A0AA42CMR6</accession>
<proteinExistence type="predicted"/>
<organism evidence="1 2">
    <name type="scientific">Lichenifustis flavocetrariae</name>
    <dbReference type="NCBI Taxonomy" id="2949735"/>
    <lineage>
        <taxon>Bacteria</taxon>
        <taxon>Pseudomonadati</taxon>
        <taxon>Pseudomonadota</taxon>
        <taxon>Alphaproteobacteria</taxon>
        <taxon>Hyphomicrobiales</taxon>
        <taxon>Lichenihabitantaceae</taxon>
        <taxon>Lichenifustis</taxon>
    </lineage>
</organism>
<keyword evidence="2" id="KW-1185">Reference proteome</keyword>
<dbReference type="Pfam" id="PF09939">
    <property type="entry name" value="DUF2171"/>
    <property type="match status" value="1"/>
</dbReference>
<protein>
    <submittedName>
        <fullName evidence="1">DUF2171 domain-containing protein</fullName>
    </submittedName>
</protein>
<dbReference type="InterPro" id="IPR018684">
    <property type="entry name" value="DUF2171"/>
</dbReference>
<dbReference type="EMBL" id="JAMOIM010000006">
    <property type="protein sequence ID" value="MCW6508657.1"/>
    <property type="molecule type" value="Genomic_DNA"/>
</dbReference>